<feature type="domain" description="CzcB-like barrel-sandwich hybrid" evidence="5">
    <location>
        <begin position="68"/>
        <end position="247"/>
    </location>
</feature>
<dbReference type="PANTHER" id="PTHR30469">
    <property type="entry name" value="MULTIDRUG RESISTANCE PROTEIN MDTA"/>
    <property type="match status" value="1"/>
</dbReference>
<evidence type="ECO:0000259" key="6">
    <source>
        <dbReference type="Pfam" id="PF25989"/>
    </source>
</evidence>
<name>A0A1G5F0W3_9FIRM</name>
<keyword evidence="2" id="KW-0175">Coiled coil</keyword>
<dbReference type="GO" id="GO:1990281">
    <property type="term" value="C:efflux pump complex"/>
    <property type="evidence" value="ECO:0007669"/>
    <property type="project" value="TreeGrafter"/>
</dbReference>
<keyword evidence="8" id="KW-1185">Reference proteome</keyword>
<dbReference type="PROSITE" id="PS51257">
    <property type="entry name" value="PROKAR_LIPOPROTEIN"/>
    <property type="match status" value="1"/>
</dbReference>
<dbReference type="RefSeq" id="WP_091541288.1">
    <property type="nucleotide sequence ID" value="NZ_FMUS01000006.1"/>
</dbReference>
<accession>A0A1G5F0W3</accession>
<dbReference type="Proteomes" id="UP000198636">
    <property type="component" value="Unassembled WGS sequence"/>
</dbReference>
<dbReference type="InterPro" id="IPR006143">
    <property type="entry name" value="RND_pump_MFP"/>
</dbReference>
<dbReference type="Gene3D" id="2.40.50.100">
    <property type="match status" value="1"/>
</dbReference>
<dbReference type="Gene3D" id="2.40.420.20">
    <property type="match status" value="1"/>
</dbReference>
<evidence type="ECO:0000313" key="8">
    <source>
        <dbReference type="Proteomes" id="UP000198636"/>
    </source>
</evidence>
<dbReference type="InterPro" id="IPR058647">
    <property type="entry name" value="BSH_CzcB-like"/>
</dbReference>
<reference evidence="7 8" key="1">
    <citation type="submission" date="2016-10" db="EMBL/GenBank/DDBJ databases">
        <authorList>
            <person name="de Groot N.N."/>
        </authorList>
    </citation>
    <scope>NUCLEOTIDE SEQUENCE [LARGE SCALE GENOMIC DNA]</scope>
    <source>
        <strain evidence="7 8">DSM 18978</strain>
    </source>
</reference>
<keyword evidence="3" id="KW-0732">Signal</keyword>
<feature type="coiled-coil region" evidence="2">
    <location>
        <begin position="177"/>
        <end position="211"/>
    </location>
</feature>
<feature type="signal peptide" evidence="3">
    <location>
        <begin position="1"/>
        <end position="22"/>
    </location>
</feature>
<dbReference type="OrthoDB" id="9810430at2"/>
<gene>
    <name evidence="7" type="ORF">SAMN03080606_01279</name>
</gene>
<dbReference type="Gene3D" id="2.40.30.170">
    <property type="match status" value="1"/>
</dbReference>
<dbReference type="STRING" id="1120976.SAMN03080606_01279"/>
<dbReference type="AlphaFoldDB" id="A0A1G5F0W3"/>
<dbReference type="Pfam" id="PF25973">
    <property type="entry name" value="BSH_CzcB"/>
    <property type="match status" value="1"/>
</dbReference>
<evidence type="ECO:0000313" key="7">
    <source>
        <dbReference type="EMBL" id="SCY32308.1"/>
    </source>
</evidence>
<dbReference type="SUPFAM" id="SSF111369">
    <property type="entry name" value="HlyD-like secretion proteins"/>
    <property type="match status" value="1"/>
</dbReference>
<organism evidence="7 8">
    <name type="scientific">Alkaliphilus peptidifermentans DSM 18978</name>
    <dbReference type="NCBI Taxonomy" id="1120976"/>
    <lineage>
        <taxon>Bacteria</taxon>
        <taxon>Bacillati</taxon>
        <taxon>Bacillota</taxon>
        <taxon>Clostridia</taxon>
        <taxon>Peptostreptococcales</taxon>
        <taxon>Natronincolaceae</taxon>
        <taxon>Alkaliphilus</taxon>
    </lineage>
</organism>
<dbReference type="InterPro" id="IPR058637">
    <property type="entry name" value="YknX-like_C"/>
</dbReference>
<evidence type="ECO:0000259" key="4">
    <source>
        <dbReference type="Pfam" id="PF25954"/>
    </source>
</evidence>
<evidence type="ECO:0000256" key="2">
    <source>
        <dbReference type="SAM" id="Coils"/>
    </source>
</evidence>
<protein>
    <submittedName>
        <fullName evidence="7">RND family efflux transporter, MFP subunit</fullName>
    </submittedName>
</protein>
<dbReference type="EMBL" id="FMUS01000006">
    <property type="protein sequence ID" value="SCY32308.1"/>
    <property type="molecule type" value="Genomic_DNA"/>
</dbReference>
<evidence type="ECO:0000256" key="1">
    <source>
        <dbReference type="ARBA" id="ARBA00009477"/>
    </source>
</evidence>
<evidence type="ECO:0000256" key="3">
    <source>
        <dbReference type="SAM" id="SignalP"/>
    </source>
</evidence>
<feature type="chain" id="PRO_5038966606" evidence="3">
    <location>
        <begin position="23"/>
        <end position="404"/>
    </location>
</feature>
<dbReference type="NCBIfam" id="TIGR01730">
    <property type="entry name" value="RND_mfp"/>
    <property type="match status" value="1"/>
</dbReference>
<comment type="similarity">
    <text evidence="1">Belongs to the membrane fusion protein (MFP) (TC 8.A.1) family.</text>
</comment>
<dbReference type="GO" id="GO:0015562">
    <property type="term" value="F:efflux transmembrane transporter activity"/>
    <property type="evidence" value="ECO:0007669"/>
    <property type="project" value="TreeGrafter"/>
</dbReference>
<dbReference type="PANTHER" id="PTHR30469:SF33">
    <property type="entry name" value="SLR1207 PROTEIN"/>
    <property type="match status" value="1"/>
</dbReference>
<evidence type="ECO:0000259" key="5">
    <source>
        <dbReference type="Pfam" id="PF25973"/>
    </source>
</evidence>
<dbReference type="Gene3D" id="1.10.287.470">
    <property type="entry name" value="Helix hairpin bin"/>
    <property type="match status" value="1"/>
</dbReference>
<dbReference type="InterPro" id="IPR058792">
    <property type="entry name" value="Beta-barrel_RND_2"/>
</dbReference>
<proteinExistence type="inferred from homology"/>
<feature type="coiled-coil region" evidence="2">
    <location>
        <begin position="120"/>
        <end position="151"/>
    </location>
</feature>
<feature type="domain" description="YknX-like C-terminal permuted SH3-like" evidence="6">
    <location>
        <begin position="333"/>
        <end position="400"/>
    </location>
</feature>
<sequence>MKKRASYILLLTLLVISTFVVGCSKDVDDQSATSDQHYIPVEVERVNEETIANKVNLNGKIYADNELMIMPQMPGTVTSVNVKLGDFVHKDEVLFVMDQKDINRSIEQSKHGVDLALRGVDQAENGMRSAKIQYESTKERYEAALSDLERTRTLYEAGAVSKTQLEQAEMAASSKTIEAAEAQVRQSEIGYQQALNQLSQAESGYAQVKSNLDNTLVKAPISGVVSSLNVVEGHLATNAQTAATVVDLDNIYLRVDIAENLVNKLFKGQEVVISIASALDETITGVIDYISPTADPRTQLYSVKVYIPNTNNKVKPGMSGIIQIDLESRQDVLTVRSGAILDKEGEKIIYLVKDDYAVEQKVTIGLDTGLYVEITEGLQEGATVITKGQHYVADGQRVKVVRGE</sequence>
<dbReference type="Pfam" id="PF25954">
    <property type="entry name" value="Beta-barrel_RND_2"/>
    <property type="match status" value="1"/>
</dbReference>
<feature type="domain" description="CusB-like beta-barrel" evidence="4">
    <location>
        <begin position="251"/>
        <end position="324"/>
    </location>
</feature>
<dbReference type="Pfam" id="PF25989">
    <property type="entry name" value="YknX_C"/>
    <property type="match status" value="1"/>
</dbReference>